<evidence type="ECO:0000256" key="2">
    <source>
        <dbReference type="ARBA" id="ARBA00004581"/>
    </source>
</evidence>
<comment type="function">
    <text evidence="1">Possible role could be the docking of the LHC I antenna complex to the core complex.</text>
</comment>
<protein>
    <submittedName>
        <fullName evidence="11">Photosystem I subunit H</fullName>
    </submittedName>
</protein>
<dbReference type="GO" id="GO:0009535">
    <property type="term" value="C:chloroplast thylakoid membrane"/>
    <property type="evidence" value="ECO:0007669"/>
    <property type="project" value="UniProtKB-SubCell"/>
</dbReference>
<evidence type="ECO:0000256" key="5">
    <source>
        <dbReference type="ARBA" id="ARBA00022531"/>
    </source>
</evidence>
<comment type="subcellular location">
    <subcellularLocation>
        <location evidence="2">Plastid</location>
        <location evidence="2">Chloroplast thylakoid membrane</location>
        <topology evidence="2">Single-pass membrane protein</topology>
    </subcellularLocation>
</comment>
<name>A0A7S5CEE2_MESVI</name>
<gene>
    <name evidence="11" type="primary">PSAH</name>
</gene>
<evidence type="ECO:0000313" key="11">
    <source>
        <dbReference type="EMBL" id="LAC45513.1"/>
    </source>
</evidence>
<proteinExistence type="evidence at transcript level"/>
<evidence type="ECO:0000256" key="3">
    <source>
        <dbReference type="ARBA" id="ARBA00010155"/>
    </source>
</evidence>
<organism evidence="11">
    <name type="scientific">Mesostigma viride</name>
    <name type="common">Green alga</name>
    <dbReference type="NCBI Taxonomy" id="41882"/>
    <lineage>
        <taxon>Eukaryota</taxon>
        <taxon>Viridiplantae</taxon>
        <taxon>Streptophyta</taxon>
        <taxon>Mesostigmatophyceae</taxon>
        <taxon>Mesostigmatales</taxon>
        <taxon>Mesostigmataceae</taxon>
        <taxon>Mesostigma</taxon>
    </lineage>
</organism>
<dbReference type="AlphaFoldDB" id="A0A7S5CEE2"/>
<evidence type="ECO:0000256" key="7">
    <source>
        <dbReference type="ARBA" id="ARBA00022692"/>
    </source>
</evidence>
<keyword evidence="7" id="KW-0812">Transmembrane</keyword>
<sequence>MASALATSVSASTFAGKSVKLNTAAKARVAARAPVVAKYGDKNVYFDLKDMEQTTGKWDLYGQDSPERYPAMQADFFNRAAGDLTRRESILTFVTYAGVGAIALFGAKGAKDAKLPITVGPQKPAAMGPRGRL</sequence>
<keyword evidence="5" id="KW-0602">Photosynthesis</keyword>
<dbReference type="PANTHER" id="PTHR34787">
    <property type="entry name" value="PHOTOSYSTEM I REACTION CENTER SUBUNIT VI-2, CHLOROPLASTIC"/>
    <property type="match status" value="1"/>
</dbReference>
<evidence type="ECO:0000256" key="9">
    <source>
        <dbReference type="ARBA" id="ARBA00023078"/>
    </source>
</evidence>
<evidence type="ECO:0000256" key="6">
    <source>
        <dbReference type="ARBA" id="ARBA00022640"/>
    </source>
</evidence>
<reference evidence="11" key="1">
    <citation type="journal article" date="2021" name="Plant Cell">
        <title>Unique peripheral antennas in the photosystems of the streptophyte alga Mesostigma viride.</title>
        <authorList>
            <person name="Aso M."/>
            <person name="Matsumae R."/>
            <person name="Tanaka A."/>
            <person name="Tanaka R."/>
            <person name="Takabayashi A."/>
        </authorList>
    </citation>
    <scope>NUCLEOTIDE SEQUENCE</scope>
    <source>
        <tissue evidence="11">Whole cell</tissue>
    </source>
</reference>
<evidence type="ECO:0000256" key="1">
    <source>
        <dbReference type="ARBA" id="ARBA00002502"/>
    </source>
</evidence>
<comment type="similarity">
    <text evidence="3">Belongs to the psaH family.</text>
</comment>
<dbReference type="GO" id="GO:0009538">
    <property type="term" value="C:photosystem I reaction center"/>
    <property type="evidence" value="ECO:0007669"/>
    <property type="project" value="InterPro"/>
</dbReference>
<keyword evidence="10" id="KW-0472">Membrane</keyword>
<dbReference type="EMBL" id="ICQU01000028">
    <property type="protein sequence ID" value="LAC45513.1"/>
    <property type="molecule type" value="mRNA"/>
</dbReference>
<accession>A0A7S5CEE2</accession>
<keyword evidence="4" id="KW-0150">Chloroplast</keyword>
<keyword evidence="9" id="KW-0793">Thylakoid</keyword>
<dbReference type="PANTHER" id="PTHR34787:SF1">
    <property type="entry name" value="PHOTOSYSTEM I REACTION CENTER SUBUNIT VI-2, CHLOROPLASTIC"/>
    <property type="match status" value="1"/>
</dbReference>
<dbReference type="GO" id="GO:0015979">
    <property type="term" value="P:photosynthesis"/>
    <property type="evidence" value="ECO:0007669"/>
    <property type="project" value="UniProtKB-KW"/>
</dbReference>
<keyword evidence="8" id="KW-0603">Photosystem I</keyword>
<evidence type="ECO:0000256" key="8">
    <source>
        <dbReference type="ARBA" id="ARBA00022836"/>
    </source>
</evidence>
<dbReference type="Pfam" id="PF03244">
    <property type="entry name" value="PSI_PsaH"/>
    <property type="match status" value="1"/>
</dbReference>
<dbReference type="InterPro" id="IPR004928">
    <property type="entry name" value="PSI_PsaH"/>
</dbReference>
<evidence type="ECO:0000256" key="4">
    <source>
        <dbReference type="ARBA" id="ARBA00022528"/>
    </source>
</evidence>
<evidence type="ECO:0000256" key="10">
    <source>
        <dbReference type="ARBA" id="ARBA00023136"/>
    </source>
</evidence>
<keyword evidence="6" id="KW-0934">Plastid</keyword>